<evidence type="ECO:0000313" key="2">
    <source>
        <dbReference type="Proteomes" id="UP001320702"/>
    </source>
</evidence>
<dbReference type="NCBIfam" id="NF040572">
    <property type="entry name" value="heme_bind_FMP"/>
    <property type="match status" value="1"/>
</dbReference>
<dbReference type="Proteomes" id="UP001320702">
    <property type="component" value="Unassembled WGS sequence"/>
</dbReference>
<dbReference type="EMBL" id="JANAVZ010000004">
    <property type="protein sequence ID" value="MCT4332884.1"/>
    <property type="molecule type" value="Genomic_DNA"/>
</dbReference>
<reference evidence="1 2" key="1">
    <citation type="submission" date="2022-04" db="EMBL/GenBank/DDBJ databases">
        <title>Paracoccus sp. YLB-12 draft genome sequence.</title>
        <authorList>
            <person name="Yu L."/>
        </authorList>
    </citation>
    <scope>NUCLEOTIDE SEQUENCE [LARGE SCALE GENOMIC DNA]</scope>
    <source>
        <strain evidence="1 2">YLB-12</strain>
    </source>
</reference>
<dbReference type="RefSeq" id="WP_260276750.1">
    <property type="nucleotide sequence ID" value="NZ_JANAVZ010000004.1"/>
</dbReference>
<organism evidence="1 2">
    <name type="scientific">Paracoccus maritimus</name>
    <dbReference type="NCBI Taxonomy" id="2933292"/>
    <lineage>
        <taxon>Bacteria</taxon>
        <taxon>Pseudomonadati</taxon>
        <taxon>Pseudomonadota</taxon>
        <taxon>Alphaproteobacteria</taxon>
        <taxon>Rhodobacterales</taxon>
        <taxon>Paracoccaceae</taxon>
        <taxon>Paracoccus</taxon>
    </lineage>
</organism>
<proteinExistence type="predicted"/>
<protein>
    <submittedName>
        <fullName evidence="1">Heme-binding protein</fullName>
    </submittedName>
</protein>
<gene>
    <name evidence="1" type="ORF">MU516_08380</name>
</gene>
<comment type="caution">
    <text evidence="1">The sequence shown here is derived from an EMBL/GenBank/DDBJ whole genome shotgun (WGS) entry which is preliminary data.</text>
</comment>
<accession>A0ABT2KAG0</accession>
<evidence type="ECO:0000313" key="1">
    <source>
        <dbReference type="EMBL" id="MCT4332884.1"/>
    </source>
</evidence>
<keyword evidence="2" id="KW-1185">Reference proteome</keyword>
<name>A0ABT2KAG0_9RHOB</name>
<dbReference type="InterPro" id="IPR047975">
    <property type="entry name" value="Heme_bind_FMP"/>
</dbReference>
<sequence length="346" mass="38028">MSNRQLYQKLEQRHIEVARTGDEDLGPFKLLPGTWVNEEVSPGVGDGRGWNLIALPFGGARPPFRVLMNQYNESLTFSIVDKGVPNRGIVNDPDVNSTDQRVVTLDYEQAIRQVAAADFPVSGEAGDKGLAIHHEPGLLLHMLSHETEGIDIGRLAAIPHGDSVLGLGRSEVVEGLAPIPNNVTAIAVGVGDDIENNPYLAPYKHFRDNRFTGEVNAPGFPGFNPLNTTELLHAANQGVNVRRTTVLDFDTTLQRGGVLNIPFIVREANAASMKSTFWIQELEDQDEYGNPKLRMQYLQVVMLDFFVPRGDAMPGPIRWPHVSINTMVKVAEPRADMVRGILPSVS</sequence>